<gene>
    <name evidence="2" type="ORF">C7I84_07060</name>
</gene>
<dbReference type="Gene3D" id="3.30.470.10">
    <property type="match status" value="1"/>
</dbReference>
<keyword evidence="3" id="KW-1185">Reference proteome</keyword>
<evidence type="ECO:0000313" key="2">
    <source>
        <dbReference type="EMBL" id="PSJ63478.1"/>
    </source>
</evidence>
<dbReference type="Proteomes" id="UP000241229">
    <property type="component" value="Unassembled WGS sequence"/>
</dbReference>
<dbReference type="Pfam" id="PF01063">
    <property type="entry name" value="Aminotran_4"/>
    <property type="match status" value="1"/>
</dbReference>
<dbReference type="RefSeq" id="WP_106771540.1">
    <property type="nucleotide sequence ID" value="NZ_PXYK01000005.1"/>
</dbReference>
<dbReference type="Gene3D" id="3.20.10.10">
    <property type="entry name" value="D-amino Acid Aminotransferase, subunit A, domain 2"/>
    <property type="match status" value="1"/>
</dbReference>
<reference evidence="2 3" key="1">
    <citation type="submission" date="2018-03" db="EMBL/GenBank/DDBJ databases">
        <title>The draft genome of Mesorhizobium sp. 6GN-30.</title>
        <authorList>
            <person name="Liu L."/>
            <person name="Li L."/>
            <person name="Wang T."/>
            <person name="Zhang X."/>
            <person name="Liang L."/>
        </authorList>
    </citation>
    <scope>NUCLEOTIDE SEQUENCE [LARGE SCALE GENOMIC DNA]</scope>
    <source>
        <strain evidence="2 3">6GN30</strain>
    </source>
</reference>
<dbReference type="AlphaFoldDB" id="A0A2P7SLY9"/>
<protein>
    <recommendedName>
        <fullName evidence="1">Probable branched-chain-amino-acid aminotransferase</fullName>
    </recommendedName>
</protein>
<dbReference type="SUPFAM" id="SSF56752">
    <property type="entry name" value="D-aminoacid aminotransferase-like PLP-dependent enzymes"/>
    <property type="match status" value="1"/>
</dbReference>
<dbReference type="NCBIfam" id="NF005731">
    <property type="entry name" value="PRK07546.1-5"/>
    <property type="match status" value="1"/>
</dbReference>
<dbReference type="InterPro" id="IPR036038">
    <property type="entry name" value="Aminotransferase-like"/>
</dbReference>
<name>A0A2P7SLY9_9HYPH</name>
<comment type="caution">
    <text evidence="2">The sequence shown here is derived from an EMBL/GenBank/DDBJ whole genome shotgun (WGS) entry which is preliminary data.</text>
</comment>
<sequence>MPAEGPLRDGNGPDFGLIETLRWEPAAGFVRLERHLARLSRSVAELGFGYEPARIDRALAGVGGGAPLRVRLLLSREGAADVTAQPFVPLPENAVWTLRIAATRLGSGDPLLRHKTTRRDVFQRARAEFSPDEADEVILLNENGLACEGTITSLFADLGDGGPLRTSPLSCGLLPGVLRGELLDTGEAREAELTPADLMRAKRLFVGNSLRGLIVARLSEDSAADF</sequence>
<accession>A0A2P7SLY9</accession>
<dbReference type="OrthoDB" id="9809239at2"/>
<dbReference type="InterPro" id="IPR043131">
    <property type="entry name" value="BCAT-like_N"/>
</dbReference>
<dbReference type="InterPro" id="IPR001544">
    <property type="entry name" value="Aminotrans_IV"/>
</dbReference>
<proteinExistence type="predicted"/>
<evidence type="ECO:0000313" key="3">
    <source>
        <dbReference type="Proteomes" id="UP000241229"/>
    </source>
</evidence>
<dbReference type="EMBL" id="PXYK01000005">
    <property type="protein sequence ID" value="PSJ63478.1"/>
    <property type="molecule type" value="Genomic_DNA"/>
</dbReference>
<evidence type="ECO:0000256" key="1">
    <source>
        <dbReference type="ARBA" id="ARBA00014472"/>
    </source>
</evidence>
<dbReference type="InterPro" id="IPR043132">
    <property type="entry name" value="BCAT-like_C"/>
</dbReference>
<organism evidence="2 3">
    <name type="scientific">Kumtagia ephedrae</name>
    <dbReference type="NCBI Taxonomy" id="2116701"/>
    <lineage>
        <taxon>Bacteria</taxon>
        <taxon>Pseudomonadati</taxon>
        <taxon>Pseudomonadota</taxon>
        <taxon>Alphaproteobacteria</taxon>
        <taxon>Hyphomicrobiales</taxon>
        <taxon>Phyllobacteriaceae</taxon>
        <taxon>Kumtagia</taxon>
    </lineage>
</organism>
<dbReference type="GO" id="GO:0003824">
    <property type="term" value="F:catalytic activity"/>
    <property type="evidence" value="ECO:0007669"/>
    <property type="project" value="InterPro"/>
</dbReference>
<dbReference type="NCBIfam" id="NF005729">
    <property type="entry name" value="PRK07546.1-3"/>
    <property type="match status" value="1"/>
</dbReference>